<dbReference type="InterPro" id="IPR003728">
    <property type="entry name" value="Ribosome_maturation_RimP"/>
</dbReference>
<dbReference type="GO" id="GO:0005829">
    <property type="term" value="C:cytosol"/>
    <property type="evidence" value="ECO:0007669"/>
    <property type="project" value="TreeGrafter"/>
</dbReference>
<dbReference type="RefSeq" id="WP_166100348.1">
    <property type="nucleotide sequence ID" value="NZ_BMMY01000007.1"/>
</dbReference>
<keyword evidence="7" id="KW-1185">Reference proteome</keyword>
<name>A0A7G9R5D7_9MICO</name>
<dbReference type="PANTHER" id="PTHR33867:SF1">
    <property type="entry name" value="RIBOSOME MATURATION FACTOR RIMP"/>
    <property type="match status" value="1"/>
</dbReference>
<comment type="subcellular location">
    <subcellularLocation>
        <location evidence="3">Cytoplasm</location>
    </subcellularLocation>
</comment>
<comment type="function">
    <text evidence="3">Required for maturation of 30S ribosomal subunits.</text>
</comment>
<sequence>MATADRIRPVLEEGLAGGELVLEDVTVTPAGRRRVVRVLLDRDLGDVESVSTPTPPLSLDEVAAATRVVEDALEASGVLGESPYTLEVSSAGVGRPLTAPRHFQRNVGRLVTVATAGGERTGRLTAADRRGVTLEPAGGVPETLAYADVDRASVQVEFSRPDDEKES</sequence>
<dbReference type="SUPFAM" id="SSF75420">
    <property type="entry name" value="YhbC-like, N-terminal domain"/>
    <property type="match status" value="1"/>
</dbReference>
<protein>
    <recommendedName>
        <fullName evidence="3">Ribosome maturation factor RimP</fullName>
    </recommendedName>
</protein>
<dbReference type="InterPro" id="IPR028989">
    <property type="entry name" value="RimP_N"/>
</dbReference>
<dbReference type="InterPro" id="IPR035956">
    <property type="entry name" value="RimP_N_sf"/>
</dbReference>
<dbReference type="InterPro" id="IPR036847">
    <property type="entry name" value="RimP_C_sf"/>
</dbReference>
<dbReference type="AlphaFoldDB" id="A0A7G9R5D7"/>
<dbReference type="Pfam" id="PF02576">
    <property type="entry name" value="RimP_N"/>
    <property type="match status" value="1"/>
</dbReference>
<reference evidence="6 7" key="1">
    <citation type="submission" date="2020-08" db="EMBL/GenBank/DDBJ databases">
        <title>Genome sequence of Phycicoccus endophyticus JCM 31784T.</title>
        <authorList>
            <person name="Hyun D.-W."/>
            <person name="Bae J.-W."/>
        </authorList>
    </citation>
    <scope>NUCLEOTIDE SEQUENCE [LARGE SCALE GENOMIC DNA]</scope>
    <source>
        <strain evidence="6 7">JCM 31784</strain>
    </source>
</reference>
<keyword evidence="1 3" id="KW-0963">Cytoplasm</keyword>
<dbReference type="GO" id="GO:0006412">
    <property type="term" value="P:translation"/>
    <property type="evidence" value="ECO:0007669"/>
    <property type="project" value="TreeGrafter"/>
</dbReference>
<evidence type="ECO:0000259" key="4">
    <source>
        <dbReference type="Pfam" id="PF02576"/>
    </source>
</evidence>
<dbReference type="Pfam" id="PF17384">
    <property type="entry name" value="DUF150_C"/>
    <property type="match status" value="1"/>
</dbReference>
<dbReference type="Gene3D" id="3.30.300.70">
    <property type="entry name" value="RimP-like superfamily, N-terminal"/>
    <property type="match status" value="1"/>
</dbReference>
<dbReference type="PANTHER" id="PTHR33867">
    <property type="entry name" value="RIBOSOME MATURATION FACTOR RIMP"/>
    <property type="match status" value="1"/>
</dbReference>
<feature type="domain" description="Ribosome maturation factor RimP N-terminal" evidence="4">
    <location>
        <begin position="18"/>
        <end position="93"/>
    </location>
</feature>
<feature type="domain" description="Ribosome maturation factor RimP C-terminal" evidence="5">
    <location>
        <begin position="97"/>
        <end position="158"/>
    </location>
</feature>
<dbReference type="InterPro" id="IPR028998">
    <property type="entry name" value="RimP_C"/>
</dbReference>
<dbReference type="EMBL" id="CP060712">
    <property type="protein sequence ID" value="QNN50812.1"/>
    <property type="molecule type" value="Genomic_DNA"/>
</dbReference>
<dbReference type="KEGG" id="pei:H9L10_07800"/>
<dbReference type="HAMAP" id="MF_01077">
    <property type="entry name" value="RimP"/>
    <property type="match status" value="1"/>
</dbReference>
<evidence type="ECO:0000259" key="5">
    <source>
        <dbReference type="Pfam" id="PF17384"/>
    </source>
</evidence>
<dbReference type="CDD" id="cd01734">
    <property type="entry name" value="YlxS_C"/>
    <property type="match status" value="1"/>
</dbReference>
<evidence type="ECO:0000256" key="3">
    <source>
        <dbReference type="HAMAP-Rule" id="MF_01077"/>
    </source>
</evidence>
<evidence type="ECO:0000313" key="6">
    <source>
        <dbReference type="EMBL" id="QNN50812.1"/>
    </source>
</evidence>
<gene>
    <name evidence="3" type="primary">rimP</name>
    <name evidence="6" type="ORF">H9L10_07800</name>
</gene>
<organism evidence="6 7">
    <name type="scientific">Phycicoccus endophyticus</name>
    <dbReference type="NCBI Taxonomy" id="1690220"/>
    <lineage>
        <taxon>Bacteria</taxon>
        <taxon>Bacillati</taxon>
        <taxon>Actinomycetota</taxon>
        <taxon>Actinomycetes</taxon>
        <taxon>Micrococcales</taxon>
        <taxon>Intrasporangiaceae</taxon>
        <taxon>Phycicoccus</taxon>
    </lineage>
</organism>
<comment type="similarity">
    <text evidence="3">Belongs to the RimP family.</text>
</comment>
<dbReference type="Proteomes" id="UP000515976">
    <property type="component" value="Chromosome"/>
</dbReference>
<evidence type="ECO:0000256" key="1">
    <source>
        <dbReference type="ARBA" id="ARBA00022490"/>
    </source>
</evidence>
<evidence type="ECO:0000313" key="7">
    <source>
        <dbReference type="Proteomes" id="UP000515976"/>
    </source>
</evidence>
<keyword evidence="2 3" id="KW-0690">Ribosome biogenesis</keyword>
<dbReference type="GO" id="GO:0000028">
    <property type="term" value="P:ribosomal small subunit assembly"/>
    <property type="evidence" value="ECO:0007669"/>
    <property type="project" value="TreeGrafter"/>
</dbReference>
<evidence type="ECO:0000256" key="2">
    <source>
        <dbReference type="ARBA" id="ARBA00022517"/>
    </source>
</evidence>
<dbReference type="SUPFAM" id="SSF74942">
    <property type="entry name" value="YhbC-like, C-terminal domain"/>
    <property type="match status" value="1"/>
</dbReference>
<proteinExistence type="inferred from homology"/>
<accession>A0A7G9R5D7</accession>